<keyword evidence="1" id="KW-0472">Membrane</keyword>
<dbReference type="AlphaFoldDB" id="A0A1E5RFD8"/>
<feature type="transmembrane region" description="Helical" evidence="1">
    <location>
        <begin position="252"/>
        <end position="270"/>
    </location>
</feature>
<sequence length="271" mass="31153">MEYAKLSYEIDKLKNYVEERNRLIDVLRIEPSNKDTIIFKKQLNSILQLIDEVPDLQQAEKYNDILASISGEDTHFTQEQKNLYHYNTEKLKQESELATKKALQEPKDFVKKVRFSDHNDVKENYDNSQQLTKLPFSDQGSQISGIINFAPYKDSQPVNDDQSAYSMMSNDELLAMQHDTIHDQDTLLESLSSTVHRTHDMSLGIHDEVEYQNDGLLVDLEGMVDATANTLNKAHTKLNRFNKMNRDSGGSYCRGALIFVLMILLVVLFVL</sequence>
<keyword evidence="1" id="KW-0812">Transmembrane</keyword>
<name>A0A1E5RFD8_9ASCO</name>
<dbReference type="InParanoid" id="A0A1E5RFD8"/>
<dbReference type="OrthoDB" id="244190at2759"/>
<accession>A0A1E5RFD8</accession>
<evidence type="ECO:0000256" key="1">
    <source>
        <dbReference type="SAM" id="Phobius"/>
    </source>
</evidence>
<dbReference type="CDD" id="cd15859">
    <property type="entry name" value="SNARE_SYN8"/>
    <property type="match status" value="1"/>
</dbReference>
<dbReference type="FunCoup" id="A0A1E5RFD8">
    <property type="interactions" value="69"/>
</dbReference>
<keyword evidence="3" id="KW-1185">Reference proteome</keyword>
<dbReference type="Gene3D" id="1.20.5.110">
    <property type="match status" value="1"/>
</dbReference>
<dbReference type="SUPFAM" id="SSF58038">
    <property type="entry name" value="SNARE fusion complex"/>
    <property type="match status" value="1"/>
</dbReference>
<dbReference type="Proteomes" id="UP000095728">
    <property type="component" value="Unassembled WGS sequence"/>
</dbReference>
<evidence type="ECO:0000313" key="3">
    <source>
        <dbReference type="Proteomes" id="UP000095728"/>
    </source>
</evidence>
<reference evidence="3" key="1">
    <citation type="journal article" date="2016" name="Genome Announc.">
        <title>Genome sequences of three species of Hanseniaspora isolated from spontaneous wine fermentations.</title>
        <authorList>
            <person name="Sternes P.R."/>
            <person name="Lee D."/>
            <person name="Kutyna D.R."/>
            <person name="Borneman A.R."/>
        </authorList>
    </citation>
    <scope>NUCLEOTIDE SEQUENCE [LARGE SCALE GENOMIC DNA]</scope>
    <source>
        <strain evidence="3">AWRI3579</strain>
    </source>
</reference>
<proteinExistence type="predicted"/>
<dbReference type="EMBL" id="LPNM01000007">
    <property type="protein sequence ID" value="OEJ85622.1"/>
    <property type="molecule type" value="Genomic_DNA"/>
</dbReference>
<evidence type="ECO:0000313" key="2">
    <source>
        <dbReference type="EMBL" id="OEJ85622.1"/>
    </source>
</evidence>
<protein>
    <submittedName>
        <fullName evidence="2">Syntaxin-8</fullName>
    </submittedName>
</protein>
<gene>
    <name evidence="2" type="ORF">AWRI3579_g2250</name>
</gene>
<keyword evidence="1" id="KW-1133">Transmembrane helix</keyword>
<dbReference type="STRING" id="56408.A0A1E5RFD8"/>
<comment type="caution">
    <text evidence="2">The sequence shown here is derived from an EMBL/GenBank/DDBJ whole genome shotgun (WGS) entry which is preliminary data.</text>
</comment>
<organism evidence="2 3">
    <name type="scientific">Hanseniaspora osmophila</name>
    <dbReference type="NCBI Taxonomy" id="56408"/>
    <lineage>
        <taxon>Eukaryota</taxon>
        <taxon>Fungi</taxon>
        <taxon>Dikarya</taxon>
        <taxon>Ascomycota</taxon>
        <taxon>Saccharomycotina</taxon>
        <taxon>Saccharomycetes</taxon>
        <taxon>Saccharomycodales</taxon>
        <taxon>Saccharomycodaceae</taxon>
        <taxon>Hanseniaspora</taxon>
    </lineage>
</organism>